<accession>A0A0G9KYJ8</accession>
<dbReference type="InterPro" id="IPR025272">
    <property type="entry name" value="SocA_Panacea"/>
</dbReference>
<evidence type="ECO:0000313" key="2">
    <source>
        <dbReference type="EMBL" id="KLE09243.1"/>
    </source>
</evidence>
<evidence type="ECO:0000259" key="1">
    <source>
        <dbReference type="Pfam" id="PF13274"/>
    </source>
</evidence>
<comment type="caution">
    <text evidence="2">The sequence shown here is derived from an EMBL/GenBank/DDBJ whole genome shotgun (WGS) entry which is preliminary data.</text>
</comment>
<dbReference type="RefSeq" id="WP_046998443.1">
    <property type="nucleotide sequence ID" value="NZ_JAIW01000050.1"/>
</dbReference>
<dbReference type="EMBL" id="JAIW01000050">
    <property type="protein sequence ID" value="KLE09243.1"/>
    <property type="molecule type" value="Genomic_DNA"/>
</dbReference>
<protein>
    <recommendedName>
        <fullName evidence="1">Antitoxin SocA-like Panacea domain-containing protein</fullName>
    </recommendedName>
</protein>
<gene>
    <name evidence="2" type="ORF">AF80_07490</name>
</gene>
<dbReference type="Pfam" id="PF13274">
    <property type="entry name" value="SocA_Panacea"/>
    <property type="match status" value="1"/>
</dbReference>
<dbReference type="AlphaFoldDB" id="A0A0G9KYJ8"/>
<proteinExistence type="predicted"/>
<name>A0A0G9KYJ8_9BACT</name>
<reference evidence="2 3" key="1">
    <citation type="submission" date="2014-01" db="EMBL/GenBank/DDBJ databases">
        <title>Development of a Comparative Genomic Fingerprinting Assay for High Resolution Genotyping of Arcobacter butzleri.</title>
        <authorList>
            <person name="Webb A.L."/>
            <person name="Inglis G.D."/>
            <person name="Kruczkiewicz P."/>
            <person name="Selinger L.B."/>
            <person name="Taboada E.N."/>
        </authorList>
    </citation>
    <scope>NUCLEOTIDE SEQUENCE [LARGE SCALE GENOMIC DNA]</scope>
    <source>
        <strain evidence="2 3">L355</strain>
    </source>
</reference>
<dbReference type="Proteomes" id="UP000035154">
    <property type="component" value="Unassembled WGS sequence"/>
</dbReference>
<sequence length="165" mass="19714">MNIDMTKVANIILYMLHKQVKQLNDKKILIMLFLIDYNHLNFCGKKITNDKYKKSARYPEAVILSELFDIIANSEDLEEDDERIYLIQELFDYLDIEIKEKENFIELNFIKLPDEDFDESTFSKDEMKTIHKIVSLYKDFSSRNLANECFKIEEVRKTPKDEIII</sequence>
<organism evidence="2 3">
    <name type="scientific">Aliarcobacter butzleri L355</name>
    <dbReference type="NCBI Taxonomy" id="1447263"/>
    <lineage>
        <taxon>Bacteria</taxon>
        <taxon>Pseudomonadati</taxon>
        <taxon>Campylobacterota</taxon>
        <taxon>Epsilonproteobacteria</taxon>
        <taxon>Campylobacterales</taxon>
        <taxon>Arcobacteraceae</taxon>
        <taxon>Aliarcobacter</taxon>
    </lineage>
</organism>
<dbReference type="PATRIC" id="fig|1447263.3.peg.1465"/>
<feature type="domain" description="Antitoxin SocA-like Panacea" evidence="1">
    <location>
        <begin position="31"/>
        <end position="147"/>
    </location>
</feature>
<evidence type="ECO:0000313" key="3">
    <source>
        <dbReference type="Proteomes" id="UP000035154"/>
    </source>
</evidence>